<comment type="caution">
    <text evidence="1">The sequence shown here is derived from an EMBL/GenBank/DDBJ whole genome shotgun (WGS) entry which is preliminary data.</text>
</comment>
<accession>A0A062IHL6</accession>
<reference evidence="1 2" key="1">
    <citation type="submission" date="2014-04" db="EMBL/GenBank/DDBJ databases">
        <title>Comparative genomics and transcriptomics to identify genetic mechanisms underlying the emergence of carbapenem resistant Acinetobacter baumannii (CRAb).</title>
        <authorList>
            <person name="Harris A.D."/>
            <person name="Johnson K.J."/>
            <person name="George J."/>
            <person name="Nadendla S."/>
            <person name="Daugherty S.C."/>
            <person name="Parankush S."/>
            <person name="Sadzewicz L."/>
            <person name="Tallon L."/>
            <person name="Sengamalay N."/>
            <person name="Hazen T.H."/>
            <person name="Rasko D.A."/>
        </authorList>
    </citation>
    <scope>NUCLEOTIDE SEQUENCE [LARGE SCALE GENOMIC DNA]</scope>
    <source>
        <strain evidence="1 2">21072</strain>
    </source>
</reference>
<evidence type="ECO:0000313" key="2">
    <source>
        <dbReference type="Proteomes" id="UP000027327"/>
    </source>
</evidence>
<evidence type="ECO:0000313" key="1">
    <source>
        <dbReference type="EMBL" id="KCY19285.1"/>
    </source>
</evidence>
<proteinExistence type="predicted"/>
<gene>
    <name evidence="1" type="ORF">J596_1653</name>
</gene>
<dbReference type="EMBL" id="JMOD01000023">
    <property type="protein sequence ID" value="KCY19285.1"/>
    <property type="molecule type" value="Genomic_DNA"/>
</dbReference>
<name>A0A062IHL6_ACIBA</name>
<protein>
    <submittedName>
        <fullName evidence="1">Uncharacterized protein</fullName>
    </submittedName>
</protein>
<dbReference type="AlphaFoldDB" id="A0A062IHL6"/>
<dbReference type="Proteomes" id="UP000027327">
    <property type="component" value="Unassembled WGS sequence"/>
</dbReference>
<sequence>MHFPPVSLKKKRKVAICMPISSLALLFRFSNLNFSFNQPIKNPT</sequence>
<organism evidence="1 2">
    <name type="scientific">Acinetobacter baumannii 21072</name>
    <dbReference type="NCBI Taxonomy" id="1310697"/>
    <lineage>
        <taxon>Bacteria</taxon>
        <taxon>Pseudomonadati</taxon>
        <taxon>Pseudomonadota</taxon>
        <taxon>Gammaproteobacteria</taxon>
        <taxon>Moraxellales</taxon>
        <taxon>Moraxellaceae</taxon>
        <taxon>Acinetobacter</taxon>
        <taxon>Acinetobacter calcoaceticus/baumannii complex</taxon>
    </lineage>
</organism>